<protein>
    <submittedName>
        <fullName evidence="1">Uncharacterized protein</fullName>
    </submittedName>
</protein>
<evidence type="ECO:0000313" key="2">
    <source>
        <dbReference type="Proteomes" id="UP001524478"/>
    </source>
</evidence>
<name>A0ABT1S4X5_9FIRM</name>
<evidence type="ECO:0000313" key="1">
    <source>
        <dbReference type="EMBL" id="MCQ4921522.1"/>
    </source>
</evidence>
<comment type="caution">
    <text evidence="1">The sequence shown here is derived from an EMBL/GenBank/DDBJ whole genome shotgun (WGS) entry which is preliminary data.</text>
</comment>
<dbReference type="RefSeq" id="WP_256310042.1">
    <property type="nucleotide sequence ID" value="NZ_JANGAC010000001.1"/>
</dbReference>
<dbReference type="EMBL" id="JANGAC010000001">
    <property type="protein sequence ID" value="MCQ4921522.1"/>
    <property type="molecule type" value="Genomic_DNA"/>
</dbReference>
<accession>A0ABT1S4X5</accession>
<sequence>MIKFSRAGAKDNRARLRWVKYFKYIVEGQEYYIKEKAYTTYCDGWINEELIVKETYEKAVKRGKHKCKEIIIEENILAVSMRSLALIYSEIYKVNITDANKSVYKAKEALLLVIKHCDISSSTEYRIFNKVFNYHLSIQEEESIAI</sequence>
<gene>
    <name evidence="1" type="ORF">NE686_00370</name>
</gene>
<keyword evidence="2" id="KW-1185">Reference proteome</keyword>
<dbReference type="Proteomes" id="UP001524478">
    <property type="component" value="Unassembled WGS sequence"/>
</dbReference>
<reference evidence="1 2" key="1">
    <citation type="submission" date="2022-06" db="EMBL/GenBank/DDBJ databases">
        <title>Isolation of gut microbiota from human fecal samples.</title>
        <authorList>
            <person name="Pamer E.G."/>
            <person name="Barat B."/>
            <person name="Waligurski E."/>
            <person name="Medina S."/>
            <person name="Paddock L."/>
            <person name="Mostad J."/>
        </authorList>
    </citation>
    <scope>NUCLEOTIDE SEQUENCE [LARGE SCALE GENOMIC DNA]</scope>
    <source>
        <strain evidence="1 2">DFI.7.95</strain>
    </source>
</reference>
<proteinExistence type="predicted"/>
<organism evidence="1 2">
    <name type="scientific">Tissierella carlieri</name>
    <dbReference type="NCBI Taxonomy" id="689904"/>
    <lineage>
        <taxon>Bacteria</taxon>
        <taxon>Bacillati</taxon>
        <taxon>Bacillota</taxon>
        <taxon>Tissierellia</taxon>
        <taxon>Tissierellales</taxon>
        <taxon>Tissierellaceae</taxon>
        <taxon>Tissierella</taxon>
    </lineage>
</organism>